<dbReference type="SFLD" id="SFLDG01129">
    <property type="entry name" value="C1.5:_HAD__Beta-PGM__Phosphata"/>
    <property type="match status" value="1"/>
</dbReference>
<dbReference type="Gene3D" id="3.40.50.1000">
    <property type="entry name" value="HAD superfamily/HAD-like"/>
    <property type="match status" value="1"/>
</dbReference>
<dbReference type="CDD" id="cd02603">
    <property type="entry name" value="HAD_sEH-N_like"/>
    <property type="match status" value="1"/>
</dbReference>
<dbReference type="NCBIfam" id="TIGR01549">
    <property type="entry name" value="HAD-SF-IA-v1"/>
    <property type="match status" value="1"/>
</dbReference>
<dbReference type="SUPFAM" id="SSF56784">
    <property type="entry name" value="HAD-like"/>
    <property type="match status" value="1"/>
</dbReference>
<sequence length="201" mass="22399">MLYIFDLGNVIVNLDFTRALGVWSNLSGTPLAHVQQHFQLGPQVERHERGEISDEQFAEALCDELEVNLSYPQFVSGWQAIFTGVNQAVLALIQQLRAEGHRVVLLSNTNQIHTEFLAQQYPELLAAADQSYFSHHIGLRKPDTAIFHHVLAEEGVAPEQAFFVDDLFENIEAAAQLGINTHLYQDVEGLDAAIQGTSNFS</sequence>
<dbReference type="STRING" id="988801.SAMN05216522_109127"/>
<dbReference type="EMBL" id="FOGC01000009">
    <property type="protein sequence ID" value="SEQ98322.1"/>
    <property type="molecule type" value="Genomic_DNA"/>
</dbReference>
<evidence type="ECO:0000313" key="3">
    <source>
        <dbReference type="Proteomes" id="UP000242515"/>
    </source>
</evidence>
<name>A0A1H9KGS2_9GAMM</name>
<keyword evidence="2" id="KW-0378">Hydrolase</keyword>
<dbReference type="Gene3D" id="1.10.150.240">
    <property type="entry name" value="Putative phosphatase, domain 2"/>
    <property type="match status" value="1"/>
</dbReference>
<evidence type="ECO:0000256" key="1">
    <source>
        <dbReference type="ARBA" id="ARBA00022723"/>
    </source>
</evidence>
<dbReference type="InterPro" id="IPR023198">
    <property type="entry name" value="PGP-like_dom2"/>
</dbReference>
<gene>
    <name evidence="2" type="ORF">SAMN05216522_109127</name>
</gene>
<reference evidence="3" key="1">
    <citation type="submission" date="2016-10" db="EMBL/GenBank/DDBJ databases">
        <authorList>
            <person name="Varghese N."/>
            <person name="Submissions S."/>
        </authorList>
    </citation>
    <scope>NUCLEOTIDE SEQUENCE [LARGE SCALE GENOMIC DNA]</scope>
    <source>
        <strain evidence="3">8N4</strain>
    </source>
</reference>
<dbReference type="Pfam" id="PF00702">
    <property type="entry name" value="Hydrolase"/>
    <property type="match status" value="1"/>
</dbReference>
<accession>A0A1H9KGS2</accession>
<keyword evidence="3" id="KW-1185">Reference proteome</keyword>
<evidence type="ECO:0000313" key="2">
    <source>
        <dbReference type="EMBL" id="SEQ98322.1"/>
    </source>
</evidence>
<dbReference type="InterPro" id="IPR023214">
    <property type="entry name" value="HAD_sf"/>
</dbReference>
<dbReference type="PANTHER" id="PTHR43611">
    <property type="entry name" value="ALPHA-D-GLUCOSE 1-PHOSPHATE PHOSPHATASE"/>
    <property type="match status" value="1"/>
</dbReference>
<dbReference type="PANTHER" id="PTHR43611:SF3">
    <property type="entry name" value="FLAVIN MONONUCLEOTIDE HYDROLASE 1, CHLOROPLATIC"/>
    <property type="match status" value="1"/>
</dbReference>
<dbReference type="NCBIfam" id="TIGR01509">
    <property type="entry name" value="HAD-SF-IA-v3"/>
    <property type="match status" value="1"/>
</dbReference>
<keyword evidence="1" id="KW-0479">Metal-binding</keyword>
<dbReference type="InterPro" id="IPR006439">
    <property type="entry name" value="HAD-SF_hydro_IA"/>
</dbReference>
<protein>
    <submittedName>
        <fullName evidence="2">Putative hydrolase of the HAD superfamily</fullName>
    </submittedName>
</protein>
<dbReference type="GO" id="GO:0016787">
    <property type="term" value="F:hydrolase activity"/>
    <property type="evidence" value="ECO:0007669"/>
    <property type="project" value="UniProtKB-KW"/>
</dbReference>
<dbReference type="OrthoDB" id="9797415at2"/>
<dbReference type="InterPro" id="IPR036412">
    <property type="entry name" value="HAD-like_sf"/>
</dbReference>
<proteinExistence type="predicted"/>
<organism evidence="2 3">
    <name type="scientific">Rosenbergiella nectarea</name>
    <dbReference type="NCBI Taxonomy" id="988801"/>
    <lineage>
        <taxon>Bacteria</taxon>
        <taxon>Pseudomonadati</taxon>
        <taxon>Pseudomonadota</taxon>
        <taxon>Gammaproteobacteria</taxon>
        <taxon>Enterobacterales</taxon>
        <taxon>Erwiniaceae</taxon>
        <taxon>Rosenbergiella</taxon>
    </lineage>
</organism>
<dbReference type="AlphaFoldDB" id="A0A1H9KGS2"/>
<dbReference type="RefSeq" id="WP_092677031.1">
    <property type="nucleotide sequence ID" value="NZ_FOGC01000009.1"/>
</dbReference>
<dbReference type="SFLD" id="SFLDS00003">
    <property type="entry name" value="Haloacid_Dehalogenase"/>
    <property type="match status" value="1"/>
</dbReference>
<dbReference type="Proteomes" id="UP000242515">
    <property type="component" value="Unassembled WGS sequence"/>
</dbReference>
<dbReference type="GO" id="GO:0046872">
    <property type="term" value="F:metal ion binding"/>
    <property type="evidence" value="ECO:0007669"/>
    <property type="project" value="UniProtKB-KW"/>
</dbReference>